<gene>
    <name evidence="2" type="ORF">V5R04_15775</name>
</gene>
<organism evidence="2">
    <name type="scientific">Jonesiaceae bacterium BS-20</name>
    <dbReference type="NCBI Taxonomy" id="3120821"/>
    <lineage>
        <taxon>Bacteria</taxon>
        <taxon>Bacillati</taxon>
        <taxon>Actinomycetota</taxon>
        <taxon>Actinomycetes</taxon>
        <taxon>Micrococcales</taxon>
        <taxon>Jonesiaceae</taxon>
    </lineage>
</organism>
<name>A0AAU7DVA7_9MICO</name>
<dbReference type="EMBL" id="CP146203">
    <property type="protein sequence ID" value="XBH21644.1"/>
    <property type="molecule type" value="Genomic_DNA"/>
</dbReference>
<protein>
    <submittedName>
        <fullName evidence="2">DUF4244 domain-containing protein</fullName>
    </submittedName>
</protein>
<evidence type="ECO:0000313" key="2">
    <source>
        <dbReference type="EMBL" id="XBH21644.1"/>
    </source>
</evidence>
<accession>A0AAU7DVA7</accession>
<feature type="transmembrane region" description="Helical" evidence="1">
    <location>
        <begin position="44"/>
        <end position="62"/>
    </location>
</feature>
<proteinExistence type="predicted"/>
<keyword evidence="1" id="KW-0472">Membrane</keyword>
<evidence type="ECO:0000256" key="1">
    <source>
        <dbReference type="SAM" id="Phobius"/>
    </source>
</evidence>
<keyword evidence="1" id="KW-1133">Transmembrane helix</keyword>
<dbReference type="AlphaFoldDB" id="A0AAU7DVA7"/>
<dbReference type="Pfam" id="PF14029">
    <property type="entry name" value="DUF4244"/>
    <property type="match status" value="1"/>
</dbReference>
<dbReference type="InterPro" id="IPR025338">
    <property type="entry name" value="DUF4244"/>
</dbReference>
<sequence>MASKELSLKPQPDPPKVGRLQGLITRRKQWVVAHRESGMATAEYAIAMIAAAGFAGLLIVILKSGPVRELLTSIVQTALGTR</sequence>
<reference evidence="2" key="1">
    <citation type="submission" date="2024-02" db="EMBL/GenBank/DDBJ databases">
        <title>Tomenella chthoni gen. nov. sp. nov., a member of the family Jonesiaceae isolated from bat guano.</title>
        <authorList>
            <person name="Miller S.L."/>
            <person name="King J."/>
            <person name="Sankaranarayanan K."/>
            <person name="Lawson P.A."/>
        </authorList>
    </citation>
    <scope>NUCLEOTIDE SEQUENCE</scope>
    <source>
        <strain evidence="2">BS-20</strain>
    </source>
</reference>
<keyword evidence="1" id="KW-0812">Transmembrane</keyword>